<keyword evidence="3" id="KW-1185">Reference proteome</keyword>
<name>A0ABP0NUZ9_9DINO</name>
<gene>
    <name evidence="2" type="ORF">SCF082_LOCUS34073</name>
</gene>
<feature type="compositionally biased region" description="Acidic residues" evidence="1">
    <location>
        <begin position="558"/>
        <end position="571"/>
    </location>
</feature>
<accession>A0ABP0NUZ9</accession>
<dbReference type="EMBL" id="CAXAMM010030924">
    <property type="protein sequence ID" value="CAK9067238.1"/>
    <property type="molecule type" value="Genomic_DNA"/>
</dbReference>
<dbReference type="Proteomes" id="UP001642464">
    <property type="component" value="Unassembled WGS sequence"/>
</dbReference>
<evidence type="ECO:0000313" key="2">
    <source>
        <dbReference type="EMBL" id="CAK9067238.1"/>
    </source>
</evidence>
<organism evidence="2 3">
    <name type="scientific">Durusdinium trenchii</name>
    <dbReference type="NCBI Taxonomy" id="1381693"/>
    <lineage>
        <taxon>Eukaryota</taxon>
        <taxon>Sar</taxon>
        <taxon>Alveolata</taxon>
        <taxon>Dinophyceae</taxon>
        <taxon>Suessiales</taxon>
        <taxon>Symbiodiniaceae</taxon>
        <taxon>Durusdinium</taxon>
    </lineage>
</organism>
<reference evidence="2 3" key="1">
    <citation type="submission" date="2024-02" db="EMBL/GenBank/DDBJ databases">
        <authorList>
            <person name="Chen Y."/>
            <person name="Shah S."/>
            <person name="Dougan E. K."/>
            <person name="Thang M."/>
            <person name="Chan C."/>
        </authorList>
    </citation>
    <scope>NUCLEOTIDE SEQUENCE [LARGE SCALE GENOMIC DNA]</scope>
</reference>
<evidence type="ECO:0000256" key="1">
    <source>
        <dbReference type="SAM" id="MobiDB-lite"/>
    </source>
</evidence>
<feature type="compositionally biased region" description="Polar residues" evidence="1">
    <location>
        <begin position="584"/>
        <end position="614"/>
    </location>
</feature>
<proteinExistence type="predicted"/>
<sequence length="1025" mass="114549">MPELSDEVVETVVAHFNEQVSYQTGHTAASLHQILDEALVANAKEQDPLEDDGSFEFPEPTSFTAVAVNQTTGDVMLNLPTVDVMDPDDPRVYAALDEGCNTTCHSSAWGEMATKKLEARGYSFQWKEDADAQDGEESIYGHLEPYEATFTATSTTCKGNIVTRVTGSVRDLREIVETAPGTIQEYGDRPIGDLSSFWGAEEIHPWVRSDVYSIRFQASEISPEELDKIVESCNERDRMTWIGSDAAPQKGKVRMQVRVRGSVNSTTSKFPSWISDWRKSTYARERGDSWRMVEHEVPVRHTTPLYHPSVLLQAPYPFGRDFQHETIDTGHAAQFVLEDQVGPELFDEPREMGLVPLNHARLLSEATSFCVYARIPWVNLDVLDTKRWDNYALAEIPRICSSTIALTTNSEELGDLIEAWCKTPSHVSQSSQDDPERHFDELSSLEFVQQLAEIGEHFHLEAMTHAAFPAEAVQEHEEDTFDAIESQEDLGVQDPAPQLAEALAKSVLEGHPRVPSEVIGDDQKFVDARSYLEEPEIPEDVSYEPSIAPGTPAPTIPEDVEVESEEEESPVVEEQGRSRAIPTRRQSVFPSNSQNVRQRTESTQLPVSGVNSETAPARIVEPETPSSAPIIPESSGSVGPLPWPMIQDSLDDLPLPIRQHFERARRDGTTPEQAEGENSGLVAFSGGTTEKKYLIKPMGKRGKFVTFMCARFGDGRHEDLIVEGDNQGQVAGKLLDFNSASPKMKALILEAMRGEWGKFEHYSAAVLISGPDLEKLLRLQANTKDSSVHWLKEANKVLELALEGMEDVKLRFPFHLMNWDSIGILSVSDASFANEAGRKSQQGHCHFLVPAEQLKKEGHDHFDVYPISFSSTTVKRVCRATLQAEAYSMQGRMEAGDRLRAVVVEMKGLLPANLRGWEDICRKHCMQLSLSDCNSLTSHLNVEIPSKVQDKRLEIELRAIRQCLRTADEKPTYIDYLEGGDRVSWIHTSSMAADCLAKVMKPGLLLKILRENKYKVQFEKMTKQS</sequence>
<feature type="region of interest" description="Disordered" evidence="1">
    <location>
        <begin position="535"/>
        <end position="615"/>
    </location>
</feature>
<comment type="caution">
    <text evidence="2">The sequence shown here is derived from an EMBL/GenBank/DDBJ whole genome shotgun (WGS) entry which is preliminary data.</text>
</comment>
<protein>
    <submittedName>
        <fullName evidence="2">PIH1_CS domain-containing protein</fullName>
    </submittedName>
</protein>
<evidence type="ECO:0000313" key="3">
    <source>
        <dbReference type="Proteomes" id="UP001642464"/>
    </source>
</evidence>